<dbReference type="Proteomes" id="UP001331761">
    <property type="component" value="Unassembled WGS sequence"/>
</dbReference>
<dbReference type="PROSITE" id="PS51257">
    <property type="entry name" value="PROKAR_LIPOPROTEIN"/>
    <property type="match status" value="1"/>
</dbReference>
<dbReference type="InterPro" id="IPR055284">
    <property type="entry name" value="Galaxin-like"/>
</dbReference>
<reference evidence="3 4" key="1">
    <citation type="submission" date="2019-10" db="EMBL/GenBank/DDBJ databases">
        <title>Assembly and Annotation for the nematode Trichostrongylus colubriformis.</title>
        <authorList>
            <person name="Martin J."/>
        </authorList>
    </citation>
    <scope>NUCLEOTIDE SEQUENCE [LARGE SCALE GENOMIC DNA]</scope>
    <source>
        <strain evidence="3">G859</strain>
        <tissue evidence="3">Whole worm</tissue>
    </source>
</reference>
<organism evidence="3 4">
    <name type="scientific">Trichostrongylus colubriformis</name>
    <name type="common">Black scour worm</name>
    <dbReference type="NCBI Taxonomy" id="6319"/>
    <lineage>
        <taxon>Eukaryota</taxon>
        <taxon>Metazoa</taxon>
        <taxon>Ecdysozoa</taxon>
        <taxon>Nematoda</taxon>
        <taxon>Chromadorea</taxon>
        <taxon>Rhabditida</taxon>
        <taxon>Rhabditina</taxon>
        <taxon>Rhabditomorpha</taxon>
        <taxon>Strongyloidea</taxon>
        <taxon>Trichostrongylidae</taxon>
        <taxon>Trichostrongylus</taxon>
    </lineage>
</organism>
<dbReference type="PANTHER" id="PTHR34490:SF1">
    <property type="entry name" value="GALAXIN-LIKE"/>
    <property type="match status" value="1"/>
</dbReference>
<evidence type="ECO:0000256" key="1">
    <source>
        <dbReference type="SAM" id="SignalP"/>
    </source>
</evidence>
<gene>
    <name evidence="3" type="ORF">GCK32_003431</name>
</gene>
<dbReference type="AlphaFoldDB" id="A0AAN8ENT6"/>
<evidence type="ECO:0000259" key="2">
    <source>
        <dbReference type="Pfam" id="PF24748"/>
    </source>
</evidence>
<dbReference type="EMBL" id="WIXE01024815">
    <property type="protein sequence ID" value="KAK5965246.1"/>
    <property type="molecule type" value="Genomic_DNA"/>
</dbReference>
<evidence type="ECO:0000313" key="4">
    <source>
        <dbReference type="Proteomes" id="UP001331761"/>
    </source>
</evidence>
<dbReference type="Pfam" id="PF24748">
    <property type="entry name" value="Galaxin_repeat"/>
    <property type="match status" value="1"/>
</dbReference>
<protein>
    <recommendedName>
        <fullName evidence="2">Galaxin-like repeats domain-containing protein</fullName>
    </recommendedName>
</protein>
<feature type="domain" description="Galaxin-like repeats" evidence="2">
    <location>
        <begin position="45"/>
        <end position="181"/>
    </location>
</feature>
<comment type="caution">
    <text evidence="3">The sequence shown here is derived from an EMBL/GenBank/DDBJ whole genome shotgun (WGS) entry which is preliminary data.</text>
</comment>
<feature type="chain" id="PRO_5043041312" description="Galaxin-like repeats domain-containing protein" evidence="1">
    <location>
        <begin position="18"/>
        <end position="231"/>
    </location>
</feature>
<sequence length="231" mass="24703">MLIKIIILLGILRWISGQLVITACCGGGAGACNTYEAVEDLTDVACCGLIPFNSVTHLCCNGVVRQRSQVGLNVDRCCGTNVLRPNQTCCNGTAHNVINGDCCGSAVYSHAESTHLCCNGTLSRIISTTDRCCGSTLYDGGLQQICCGGKVSEKEHADSCCKLNDGTFIEYSSQTHFCCNGAIPNNAGLACCYLWIDGETRAESYRTDTHCCQRPFDILYPKINGTCLGEP</sequence>
<dbReference type="PANTHER" id="PTHR34490">
    <property type="entry name" value="PROTEIN CBG12054-RELATED"/>
    <property type="match status" value="1"/>
</dbReference>
<evidence type="ECO:0000313" key="3">
    <source>
        <dbReference type="EMBL" id="KAK5965246.1"/>
    </source>
</evidence>
<keyword evidence="1" id="KW-0732">Signal</keyword>
<keyword evidence="4" id="KW-1185">Reference proteome</keyword>
<proteinExistence type="predicted"/>
<accession>A0AAN8ENT6</accession>
<name>A0AAN8ENT6_TRICO</name>
<feature type="signal peptide" evidence="1">
    <location>
        <begin position="1"/>
        <end position="17"/>
    </location>
</feature>
<dbReference type="InterPro" id="IPR056601">
    <property type="entry name" value="Galaxin_dom"/>
</dbReference>